<proteinExistence type="predicted"/>
<accession>A0A1Z1WPL1</accession>
<feature type="region of interest" description="Disordered" evidence="1">
    <location>
        <begin position="1"/>
        <end position="58"/>
    </location>
</feature>
<name>A0A1Z1WPL1_9ACTN</name>
<dbReference type="KEGG" id="salf:SMD44_07739"/>
<reference evidence="2 3" key="1">
    <citation type="submission" date="2017-05" db="EMBL/GenBank/DDBJ databases">
        <title>Streptomyces alboflavus Genome sequencing and assembly.</title>
        <authorList>
            <person name="Wang Y."/>
            <person name="Du B."/>
            <person name="Ding Y."/>
            <person name="Liu H."/>
            <person name="Hou Q."/>
            <person name="Liu K."/>
            <person name="Wang C."/>
            <person name="Yao L."/>
        </authorList>
    </citation>
    <scope>NUCLEOTIDE SEQUENCE [LARGE SCALE GENOMIC DNA]</scope>
    <source>
        <strain evidence="2 3">MDJK44</strain>
    </source>
</reference>
<dbReference type="Proteomes" id="UP000195880">
    <property type="component" value="Chromosome"/>
</dbReference>
<gene>
    <name evidence="2" type="ORF">SMD44_07739</name>
</gene>
<keyword evidence="3" id="KW-1185">Reference proteome</keyword>
<organism evidence="2 3">
    <name type="scientific">Streptomyces alboflavus</name>
    <dbReference type="NCBI Taxonomy" id="67267"/>
    <lineage>
        <taxon>Bacteria</taxon>
        <taxon>Bacillati</taxon>
        <taxon>Actinomycetota</taxon>
        <taxon>Actinomycetes</taxon>
        <taxon>Kitasatosporales</taxon>
        <taxon>Streptomycetaceae</taxon>
        <taxon>Streptomyces</taxon>
    </lineage>
</organism>
<evidence type="ECO:0000313" key="3">
    <source>
        <dbReference type="Proteomes" id="UP000195880"/>
    </source>
</evidence>
<evidence type="ECO:0000256" key="1">
    <source>
        <dbReference type="SAM" id="MobiDB-lite"/>
    </source>
</evidence>
<dbReference type="EMBL" id="CP021748">
    <property type="protein sequence ID" value="ARX88252.1"/>
    <property type="molecule type" value="Genomic_DNA"/>
</dbReference>
<sequence length="171" mass="18179">MADAAGRHAGRAVRPYGPRAGTPERPGTPDSLGTPHRPGAPGPAAENPVRPPPRPPTVQGVQIYEIHIRAFAGTDAALALQEPLARLLCPVEDHVGPCEVPWGFTLGDARGPDDPECDLVLGIFASAEKAAEVRDRVRAFVGEAHPTDLREAVTDAFDELAEQYRIEQGGE</sequence>
<dbReference type="AlphaFoldDB" id="A0A1Z1WPL1"/>
<dbReference type="eggNOG" id="COG2246">
    <property type="taxonomic scope" value="Bacteria"/>
</dbReference>
<protein>
    <submittedName>
        <fullName evidence="2">Uncharacterized protein</fullName>
    </submittedName>
</protein>
<evidence type="ECO:0000313" key="2">
    <source>
        <dbReference type="EMBL" id="ARX88252.1"/>
    </source>
</evidence>